<evidence type="ECO:0008006" key="3">
    <source>
        <dbReference type="Google" id="ProtNLM"/>
    </source>
</evidence>
<dbReference type="RefSeq" id="WP_057879973.1">
    <property type="nucleotide sequence ID" value="NZ_JQCF01000003.1"/>
</dbReference>
<dbReference type="AlphaFoldDB" id="A0A0R2LJS5"/>
<dbReference type="STRING" id="993692.IV57_GL001500"/>
<accession>A0A0R2LJS5</accession>
<name>A0A0R2LJS5_9LACO</name>
<gene>
    <name evidence="1" type="ORF">IV57_GL001500</name>
</gene>
<proteinExistence type="predicted"/>
<organism evidence="1 2">
    <name type="scientific">Companilactobacillus kimchiensis</name>
    <dbReference type="NCBI Taxonomy" id="993692"/>
    <lineage>
        <taxon>Bacteria</taxon>
        <taxon>Bacillati</taxon>
        <taxon>Bacillota</taxon>
        <taxon>Bacilli</taxon>
        <taxon>Lactobacillales</taxon>
        <taxon>Lactobacillaceae</taxon>
        <taxon>Companilactobacillus</taxon>
    </lineage>
</organism>
<reference evidence="1 2" key="1">
    <citation type="journal article" date="2015" name="Genome Announc.">
        <title>Expanding the biotechnology potential of lactobacilli through comparative genomics of 213 strains and associated genera.</title>
        <authorList>
            <person name="Sun Z."/>
            <person name="Harris H.M."/>
            <person name="McCann A."/>
            <person name="Guo C."/>
            <person name="Argimon S."/>
            <person name="Zhang W."/>
            <person name="Yang X."/>
            <person name="Jeffery I.B."/>
            <person name="Cooney J.C."/>
            <person name="Kagawa T.F."/>
            <person name="Liu W."/>
            <person name="Song Y."/>
            <person name="Salvetti E."/>
            <person name="Wrobel A."/>
            <person name="Rasinkangas P."/>
            <person name="Parkhill J."/>
            <person name="Rea M.C."/>
            <person name="O'Sullivan O."/>
            <person name="Ritari J."/>
            <person name="Douillard F.P."/>
            <person name="Paul Ross R."/>
            <person name="Yang R."/>
            <person name="Briner A.E."/>
            <person name="Felis G.E."/>
            <person name="de Vos W.M."/>
            <person name="Barrangou R."/>
            <person name="Klaenhammer T.R."/>
            <person name="Caufield P.W."/>
            <person name="Cui Y."/>
            <person name="Zhang H."/>
            <person name="O'Toole P.W."/>
        </authorList>
    </citation>
    <scope>NUCLEOTIDE SEQUENCE [LARGE SCALE GENOMIC DNA]</scope>
    <source>
        <strain evidence="1 2">DSM 24716</strain>
    </source>
</reference>
<protein>
    <recommendedName>
        <fullName evidence="3">YolD-like protein</fullName>
    </recommendedName>
</protein>
<sequence length="110" mass="13121">MNSKYDTDTEMVQTFFDSYYHERDKMKLTDNRSTVNQQDNPKHKQSDEQITKFLMQSFTYNQIIKVKLNRNSERKTDLTGEVSDYNDDLFHLDNGKKFRLAEVKNIEIVA</sequence>
<dbReference type="PATRIC" id="fig|993692.3.peg.1520"/>
<comment type="caution">
    <text evidence="1">The sequence shown here is derived from an EMBL/GenBank/DDBJ whole genome shotgun (WGS) entry which is preliminary data.</text>
</comment>
<dbReference type="Proteomes" id="UP000051006">
    <property type="component" value="Unassembled WGS sequence"/>
</dbReference>
<evidence type="ECO:0000313" key="1">
    <source>
        <dbReference type="EMBL" id="KRO00396.1"/>
    </source>
</evidence>
<evidence type="ECO:0000313" key="2">
    <source>
        <dbReference type="Proteomes" id="UP000051006"/>
    </source>
</evidence>
<dbReference type="EMBL" id="JQCF01000003">
    <property type="protein sequence ID" value="KRO00396.1"/>
    <property type="molecule type" value="Genomic_DNA"/>
</dbReference>
<dbReference type="OrthoDB" id="1644322at2"/>
<keyword evidence="2" id="KW-1185">Reference proteome</keyword>